<dbReference type="EMBL" id="MCFK01000177">
    <property type="protein sequence ID" value="RKF65903.1"/>
    <property type="molecule type" value="Genomic_DNA"/>
</dbReference>
<comment type="caution">
    <text evidence="2">The sequence shown here is derived from an EMBL/GenBank/DDBJ whole genome shotgun (WGS) entry which is preliminary data.</text>
</comment>
<evidence type="ECO:0000259" key="1">
    <source>
        <dbReference type="Pfam" id="PF08457"/>
    </source>
</evidence>
<name>A0A420I867_9PEZI</name>
<gene>
    <name evidence="2" type="ORF">OnM2_001012</name>
</gene>
<dbReference type="AlphaFoldDB" id="A0A420I867"/>
<dbReference type="OrthoDB" id="5215300at2759"/>
<reference evidence="2 3" key="1">
    <citation type="journal article" date="2018" name="BMC Genomics">
        <title>Comparative genome analyses reveal sequence features reflecting distinct modes of host-adaptation between dicot and monocot powdery mildew.</title>
        <authorList>
            <person name="Wu Y."/>
            <person name="Ma X."/>
            <person name="Pan Z."/>
            <person name="Kale S.D."/>
            <person name="Song Y."/>
            <person name="King H."/>
            <person name="Zhang Q."/>
            <person name="Presley C."/>
            <person name="Deng X."/>
            <person name="Wei C.I."/>
            <person name="Xiao S."/>
        </authorList>
    </citation>
    <scope>NUCLEOTIDE SEQUENCE [LARGE SCALE GENOMIC DNA]</scope>
    <source>
        <strain evidence="2">UMSG2</strain>
    </source>
</reference>
<keyword evidence="3" id="KW-1185">Reference proteome</keyword>
<feature type="domain" description="Sfi1 spindle body" evidence="1">
    <location>
        <begin position="359"/>
        <end position="918"/>
    </location>
</feature>
<sequence>MPRSGLQFYAGQSISKHQELYYSDYEIEFLYQIVIHAQKLLSPKVLPTNALFTAYFALLEQLQISPEHDDRYAHVLFRICSLRGPGTLLEKFEYTLCQMGIGVEFYNPRRKEEDFLKIQRLPDNLFTEAKEKNHLPHISTPKRRNSENSIWDIVTGNNSQLQKRRINSLSSIPHPKPGFGAEKDSTQNRLDFQRFKMESFFTRSQDFSNTQLVRAWLEMEALGLRSRSPSGYDGSKTDKELKKLLHSQQNHISLPASTDFHVTSMTTPLSSLLDEEAAVNPLGLSSDELLSKPETLLEIKAKMIFNQHFGSRVISKIQAWKNVAKKLHSDNLDLNYIAFNHYSKNVLRSAFNNWRIGAKEKKDSKQISRYYNHLKKCATKARKLYLLYVAFSHWSNFTTERIQLTAKIRKRIIQTRIFNAWRDISSVDELKAKHKILKIKFCIWKLRHMSSKARENDAIVRYRTSMIRKYISVWKFTLLTDSITNLRTCQSLHSILIEWNLKSQGIWKQQCNAEIFRQNHIYLNVINPWILRTKKLLTIQDKAKQLFVTKMIKEVIFRWSSEVALVLTLKKFQNHKLCRQTKLIFFTWLHQTREERRATATDRIKITREAWTNWLQNTRAALFRLRSNNCIIRYNMYNWILQSRSSLALRLRNRKFLRDMIHIWNLKWRALRNHHQRQDTLMHQVFERKTMNFVLLKWYCRMEHLQKDEIKALNLYQPQILKFIVRMWVGNLHHLQKLDGWSRDAGYYLLASGAMKRWKTCTERAKRNRRKNGYAIVRRKIKINLLRRVMRIWIKKSQEILNKQIWATEINHNRICVSGKEIFYRWRSYAKKLLGVKMIWQEKSLLKYIAIWLSKKKHVLALEQEAIIIYQERQKSKVLQKWSHYFLHVRAYENFAYEICEKNFRKNKRRMFINWRDRVKFQNLISTQTLPDLDFEQIAQNEARSEFGEEANNKDDQEERDFNRVLVPSSIPAYLNTPSKRSERIKAVVAKYSKTPMTPLPKTQNQEFRVTRTGGLFSSIKKKTIK</sequence>
<accession>A0A420I867</accession>
<dbReference type="InterPro" id="IPR013665">
    <property type="entry name" value="Sfi1_dom"/>
</dbReference>
<organism evidence="2 3">
    <name type="scientific">Erysiphe neolycopersici</name>
    <dbReference type="NCBI Taxonomy" id="212602"/>
    <lineage>
        <taxon>Eukaryota</taxon>
        <taxon>Fungi</taxon>
        <taxon>Dikarya</taxon>
        <taxon>Ascomycota</taxon>
        <taxon>Pezizomycotina</taxon>
        <taxon>Leotiomycetes</taxon>
        <taxon>Erysiphales</taxon>
        <taxon>Erysiphaceae</taxon>
        <taxon>Erysiphe</taxon>
    </lineage>
</organism>
<dbReference type="Proteomes" id="UP000286134">
    <property type="component" value="Unassembled WGS sequence"/>
</dbReference>
<evidence type="ECO:0000313" key="2">
    <source>
        <dbReference type="EMBL" id="RKF65903.1"/>
    </source>
</evidence>
<dbReference type="Pfam" id="PF08457">
    <property type="entry name" value="Sfi1"/>
    <property type="match status" value="1"/>
</dbReference>
<protein>
    <submittedName>
        <fullName evidence="2">Putative centrin-binding protein sfi1</fullName>
    </submittedName>
</protein>
<proteinExistence type="predicted"/>
<dbReference type="STRING" id="212602.A0A420I867"/>
<evidence type="ECO:0000313" key="3">
    <source>
        <dbReference type="Proteomes" id="UP000286134"/>
    </source>
</evidence>